<evidence type="ECO:0000313" key="2">
    <source>
        <dbReference type="Proteomes" id="UP000722791"/>
    </source>
</evidence>
<dbReference type="EMBL" id="BNCQ01000005">
    <property type="protein sequence ID" value="GIL98585.1"/>
    <property type="molecule type" value="Genomic_DNA"/>
</dbReference>
<feature type="non-terminal residue" evidence="1">
    <location>
        <position position="1"/>
    </location>
</feature>
<sequence>DSSRRLTCTISCRREKVLIAAVAAAVAAMPCPSSPLPALQLNGSTAGTSGRGAPAAPGSIATGFSCDTPPGAEPTGDCAINIPAPPACDSTATGFGDEE</sequence>
<evidence type="ECO:0000313" key="1">
    <source>
        <dbReference type="EMBL" id="GIL98585.1"/>
    </source>
</evidence>
<accession>A0A8J4G215</accession>
<gene>
    <name evidence="1" type="ORF">Vretimale_3933</name>
</gene>
<dbReference type="AlphaFoldDB" id="A0A8J4G215"/>
<name>A0A8J4G215_9CHLO</name>
<reference evidence="1" key="1">
    <citation type="journal article" date="2021" name="Proc. Natl. Acad. Sci. U.S.A.">
        <title>Three genomes in the algal genus Volvox reveal the fate of a haploid sex-determining region after a transition to homothallism.</title>
        <authorList>
            <person name="Yamamoto K."/>
            <person name="Hamaji T."/>
            <person name="Kawai-Toyooka H."/>
            <person name="Matsuzaki R."/>
            <person name="Takahashi F."/>
            <person name="Nishimura Y."/>
            <person name="Kawachi M."/>
            <person name="Noguchi H."/>
            <person name="Minakuchi Y."/>
            <person name="Umen J.G."/>
            <person name="Toyoda A."/>
            <person name="Nozaki H."/>
        </authorList>
    </citation>
    <scope>NUCLEOTIDE SEQUENCE</scope>
    <source>
        <strain evidence="1">NIES-3785</strain>
    </source>
</reference>
<protein>
    <submittedName>
        <fullName evidence="1">Uncharacterized protein</fullName>
    </submittedName>
</protein>
<comment type="caution">
    <text evidence="1">The sequence shown here is derived from an EMBL/GenBank/DDBJ whole genome shotgun (WGS) entry which is preliminary data.</text>
</comment>
<dbReference type="Proteomes" id="UP000722791">
    <property type="component" value="Unassembled WGS sequence"/>
</dbReference>
<organism evidence="1 2">
    <name type="scientific">Volvox reticuliferus</name>
    <dbReference type="NCBI Taxonomy" id="1737510"/>
    <lineage>
        <taxon>Eukaryota</taxon>
        <taxon>Viridiplantae</taxon>
        <taxon>Chlorophyta</taxon>
        <taxon>core chlorophytes</taxon>
        <taxon>Chlorophyceae</taxon>
        <taxon>CS clade</taxon>
        <taxon>Chlamydomonadales</taxon>
        <taxon>Volvocaceae</taxon>
        <taxon>Volvox</taxon>
    </lineage>
</organism>
<proteinExistence type="predicted"/>